<dbReference type="InterPro" id="IPR019401">
    <property type="entry name" value="Znf_CHCC"/>
</dbReference>
<dbReference type="OrthoDB" id="307899at2759"/>
<evidence type="ECO:0000256" key="1">
    <source>
        <dbReference type="SAM" id="MobiDB-lite"/>
    </source>
</evidence>
<evidence type="ECO:0000259" key="2">
    <source>
        <dbReference type="Pfam" id="PF10276"/>
    </source>
</evidence>
<dbReference type="Gene3D" id="2.60.260.40">
    <property type="entry name" value="q5lls5 like domains"/>
    <property type="match status" value="1"/>
</dbReference>
<protein>
    <recommendedName>
        <fullName evidence="2">Zinc finger CHCC-type domain-containing protein</fullName>
    </recommendedName>
</protein>
<keyword evidence="4" id="KW-1185">Reference proteome</keyword>
<evidence type="ECO:0000313" key="3">
    <source>
        <dbReference type="EMBL" id="RSH92967.1"/>
    </source>
</evidence>
<dbReference type="GO" id="GO:0006120">
    <property type="term" value="P:mitochondrial electron transport, NADH to ubiquinone"/>
    <property type="evidence" value="ECO:0007669"/>
    <property type="project" value="TreeGrafter"/>
</dbReference>
<feature type="domain" description="Zinc finger CHCC-type" evidence="2">
    <location>
        <begin position="110"/>
        <end position="129"/>
    </location>
</feature>
<sequence>MSLLRPLRPLRALRSPRLLATYSSATTLPTPSKPAGSHQPDTATPRELQQSPNVPTTWSRGQMPKPLAYDGPRFEQTDLSLQPNAPSAMGMVAEDPVRLVHGRKAVCEGVFINLDQPGPKACGYCGIRYEQAHHDH</sequence>
<dbReference type="Proteomes" id="UP000279259">
    <property type="component" value="Unassembled WGS sequence"/>
</dbReference>
<evidence type="ECO:0000313" key="4">
    <source>
        <dbReference type="Proteomes" id="UP000279259"/>
    </source>
</evidence>
<dbReference type="STRING" id="1890683.A0A427YPH0"/>
<dbReference type="AlphaFoldDB" id="A0A427YPH0"/>
<accession>A0A427YPH0</accession>
<dbReference type="PANTHER" id="PTHR13156:SF0">
    <property type="entry name" value="NADH DEHYDROGENASE [UBIQUINONE] IRON-SULFUR PROTEIN 6, MITOCHONDRIAL"/>
    <property type="match status" value="1"/>
</dbReference>
<reference evidence="3 4" key="1">
    <citation type="submission" date="2018-11" db="EMBL/GenBank/DDBJ databases">
        <title>Genome sequence of Saitozyma podzolica DSM 27192.</title>
        <authorList>
            <person name="Aliyu H."/>
            <person name="Gorte O."/>
            <person name="Ochsenreither K."/>
        </authorList>
    </citation>
    <scope>NUCLEOTIDE SEQUENCE [LARGE SCALE GENOMIC DNA]</scope>
    <source>
        <strain evidence="3 4">DSM 27192</strain>
    </source>
</reference>
<comment type="caution">
    <text evidence="3">The sequence shown here is derived from an EMBL/GenBank/DDBJ whole genome shotgun (WGS) entry which is preliminary data.</text>
</comment>
<name>A0A427YPH0_9TREE</name>
<dbReference type="EMBL" id="RSCD01000005">
    <property type="protein sequence ID" value="RSH92967.1"/>
    <property type="molecule type" value="Genomic_DNA"/>
</dbReference>
<feature type="region of interest" description="Disordered" evidence="1">
    <location>
        <begin position="22"/>
        <end position="73"/>
    </location>
</feature>
<dbReference type="PANTHER" id="PTHR13156">
    <property type="entry name" value="NADH-UBIQUINONE OXIDOREDUCTASE 13 KD-A SUBUNIT"/>
    <property type="match status" value="1"/>
</dbReference>
<gene>
    <name evidence="3" type="ORF">EHS25_008415</name>
</gene>
<feature type="compositionally biased region" description="Polar residues" evidence="1">
    <location>
        <begin position="39"/>
        <end position="60"/>
    </location>
</feature>
<dbReference type="Pfam" id="PF10276">
    <property type="entry name" value="zf-CHCC"/>
    <property type="match status" value="1"/>
</dbReference>
<dbReference type="GO" id="GO:0005739">
    <property type="term" value="C:mitochondrion"/>
    <property type="evidence" value="ECO:0007669"/>
    <property type="project" value="GOC"/>
</dbReference>
<proteinExistence type="predicted"/>
<organism evidence="3 4">
    <name type="scientific">Saitozyma podzolica</name>
    <dbReference type="NCBI Taxonomy" id="1890683"/>
    <lineage>
        <taxon>Eukaryota</taxon>
        <taxon>Fungi</taxon>
        <taxon>Dikarya</taxon>
        <taxon>Basidiomycota</taxon>
        <taxon>Agaricomycotina</taxon>
        <taxon>Tremellomycetes</taxon>
        <taxon>Tremellales</taxon>
        <taxon>Trimorphomycetaceae</taxon>
        <taxon>Saitozyma</taxon>
    </lineage>
</organism>